<dbReference type="GO" id="GO:0016740">
    <property type="term" value="F:transferase activity"/>
    <property type="evidence" value="ECO:0007669"/>
    <property type="project" value="UniProtKB-KW"/>
</dbReference>
<comment type="caution">
    <text evidence="2">The sequence shown here is derived from an EMBL/GenBank/DDBJ whole genome shotgun (WGS) entry which is preliminary data.</text>
</comment>
<proteinExistence type="predicted"/>
<dbReference type="Proteomes" id="UP000460435">
    <property type="component" value="Unassembled WGS sequence"/>
</dbReference>
<dbReference type="SUPFAM" id="SSF56112">
    <property type="entry name" value="Protein kinase-like (PK-like)"/>
    <property type="match status" value="1"/>
</dbReference>
<sequence>MPGAEGNPTSVLRHGDTVVRPAGPWTETVHALLRHLEDAGFSGSPRLVGDGYDQQGRSVVTYIEGHSVHPRAWTDEAIWHAGQMLRDLHRATASFRPPGEAIWHPWPFHDSGPESVISHRDAGPWHIVARDGLPVAFIDWETAGPTDRLDEIAATAWWNAQLHDDDLAERHELPDANARAAQLRHFVDGYGLATAERGDLVTRMIEYAIRDSAAEAVKAGVTPESSQAGAVWAIAWRARSAAWMRRHRSMLQAALAAS</sequence>
<dbReference type="InterPro" id="IPR011009">
    <property type="entry name" value="Kinase-like_dom_sf"/>
</dbReference>
<evidence type="ECO:0000259" key="1">
    <source>
        <dbReference type="Pfam" id="PF01636"/>
    </source>
</evidence>
<keyword evidence="2" id="KW-0808">Transferase</keyword>
<evidence type="ECO:0000313" key="3">
    <source>
        <dbReference type="Proteomes" id="UP000460435"/>
    </source>
</evidence>
<gene>
    <name evidence="2" type="ORF">F7O44_25800</name>
</gene>
<dbReference type="EMBL" id="WLZY01000012">
    <property type="protein sequence ID" value="NDL60497.1"/>
    <property type="molecule type" value="Genomic_DNA"/>
</dbReference>
<accession>A0A7K3MBU6</accession>
<name>A0A7K3MBU6_9ACTN</name>
<organism evidence="2 3">
    <name type="scientific">Phytoactinopolyspora mesophila</name>
    <dbReference type="NCBI Taxonomy" id="2650750"/>
    <lineage>
        <taxon>Bacteria</taxon>
        <taxon>Bacillati</taxon>
        <taxon>Actinomycetota</taxon>
        <taxon>Actinomycetes</taxon>
        <taxon>Jiangellales</taxon>
        <taxon>Jiangellaceae</taxon>
        <taxon>Phytoactinopolyspora</taxon>
    </lineage>
</organism>
<dbReference type="AlphaFoldDB" id="A0A7K3MBU6"/>
<dbReference type="InterPro" id="IPR002575">
    <property type="entry name" value="Aminoglycoside_PTrfase"/>
</dbReference>
<dbReference type="Pfam" id="PF01636">
    <property type="entry name" value="APH"/>
    <property type="match status" value="1"/>
</dbReference>
<protein>
    <submittedName>
        <fullName evidence="2">Phosphotransferase</fullName>
    </submittedName>
</protein>
<keyword evidence="3" id="KW-1185">Reference proteome</keyword>
<evidence type="ECO:0000313" key="2">
    <source>
        <dbReference type="EMBL" id="NDL60497.1"/>
    </source>
</evidence>
<reference evidence="2 3" key="1">
    <citation type="submission" date="2019-11" db="EMBL/GenBank/DDBJ databases">
        <authorList>
            <person name="Li X.-J."/>
            <person name="Feng X.-M."/>
        </authorList>
    </citation>
    <scope>NUCLEOTIDE SEQUENCE [LARGE SCALE GENOMIC DNA]</scope>
    <source>
        <strain evidence="2 3">XMNu-373</strain>
    </source>
</reference>
<feature type="domain" description="Aminoglycoside phosphotransferase" evidence="1">
    <location>
        <begin position="108"/>
        <end position="164"/>
    </location>
</feature>